<evidence type="ECO:0000256" key="2">
    <source>
        <dbReference type="SAM" id="SignalP"/>
    </source>
</evidence>
<evidence type="ECO:0008006" key="5">
    <source>
        <dbReference type="Google" id="ProtNLM"/>
    </source>
</evidence>
<dbReference type="InterPro" id="IPR036182">
    <property type="entry name" value="PCuAC_sf"/>
</dbReference>
<dbReference type="SUPFAM" id="SSF110087">
    <property type="entry name" value="DR1885-like metal-binding protein"/>
    <property type="match status" value="1"/>
</dbReference>
<dbReference type="Gene3D" id="2.60.40.1890">
    <property type="entry name" value="PCu(A)C copper chaperone"/>
    <property type="match status" value="1"/>
</dbReference>
<proteinExistence type="predicted"/>
<dbReference type="PANTHER" id="PTHR36302:SF1">
    <property type="entry name" value="COPPER CHAPERONE PCU(A)C"/>
    <property type="match status" value="1"/>
</dbReference>
<evidence type="ECO:0000313" key="3">
    <source>
        <dbReference type="EMBL" id="GAA5113039.1"/>
    </source>
</evidence>
<name>A0ABP9NA53_9PSEU</name>
<dbReference type="Pfam" id="PF04314">
    <property type="entry name" value="PCuAC"/>
    <property type="match status" value="1"/>
</dbReference>
<dbReference type="EMBL" id="BAABJO010000003">
    <property type="protein sequence ID" value="GAA5113039.1"/>
    <property type="molecule type" value="Genomic_DNA"/>
</dbReference>
<feature type="chain" id="PRO_5046500058" description="Copper(I)-binding protein" evidence="2">
    <location>
        <begin position="19"/>
        <end position="222"/>
    </location>
</feature>
<keyword evidence="4" id="KW-1185">Reference proteome</keyword>
<protein>
    <recommendedName>
        <fullName evidence="5">Copper(I)-binding protein</fullName>
    </recommendedName>
</protein>
<dbReference type="InterPro" id="IPR058248">
    <property type="entry name" value="Lxx211020-like"/>
</dbReference>
<sequence>MNRTGVVGTIMLTLLVLAGCDSGQAGSPSPERAGIELDGVDGQVGQLQLLGVAVASHGGRGSMHMSGDSAALLLTIANNGKAEDALTGTRADLAEQVVLRNGDASPVPRVDVPVPPGSVAVLSEVTGPHLELSGLREPLRSGVSIPVTFEFRDAGSVTLEVPVRTYTDVRPDKYLEPARLVGPGMQSLTECRRSSCVLVPTRRDSLRPAHSRVPSSQTMYAT</sequence>
<organism evidence="3 4">
    <name type="scientific">Pseudonocardia adelaidensis</name>
    <dbReference type="NCBI Taxonomy" id="648754"/>
    <lineage>
        <taxon>Bacteria</taxon>
        <taxon>Bacillati</taxon>
        <taxon>Actinomycetota</taxon>
        <taxon>Actinomycetes</taxon>
        <taxon>Pseudonocardiales</taxon>
        <taxon>Pseudonocardiaceae</taxon>
        <taxon>Pseudonocardia</taxon>
    </lineage>
</organism>
<gene>
    <name evidence="3" type="ORF">GCM10023320_08040</name>
</gene>
<evidence type="ECO:0000256" key="1">
    <source>
        <dbReference type="SAM" id="MobiDB-lite"/>
    </source>
</evidence>
<evidence type="ECO:0000313" key="4">
    <source>
        <dbReference type="Proteomes" id="UP001500804"/>
    </source>
</evidence>
<keyword evidence="2" id="KW-0732">Signal</keyword>
<dbReference type="PROSITE" id="PS51257">
    <property type="entry name" value="PROKAR_LIPOPROTEIN"/>
    <property type="match status" value="1"/>
</dbReference>
<comment type="caution">
    <text evidence="3">The sequence shown here is derived from an EMBL/GenBank/DDBJ whole genome shotgun (WGS) entry which is preliminary data.</text>
</comment>
<feature type="region of interest" description="Disordered" evidence="1">
    <location>
        <begin position="203"/>
        <end position="222"/>
    </location>
</feature>
<dbReference type="PANTHER" id="PTHR36302">
    <property type="entry name" value="BLR7088 PROTEIN"/>
    <property type="match status" value="1"/>
</dbReference>
<dbReference type="InterPro" id="IPR007410">
    <property type="entry name" value="LpqE-like"/>
</dbReference>
<reference evidence="4" key="1">
    <citation type="journal article" date="2019" name="Int. J. Syst. Evol. Microbiol.">
        <title>The Global Catalogue of Microorganisms (GCM) 10K type strain sequencing project: providing services to taxonomists for standard genome sequencing and annotation.</title>
        <authorList>
            <consortium name="The Broad Institute Genomics Platform"/>
            <consortium name="The Broad Institute Genome Sequencing Center for Infectious Disease"/>
            <person name="Wu L."/>
            <person name="Ma J."/>
        </authorList>
    </citation>
    <scope>NUCLEOTIDE SEQUENCE [LARGE SCALE GENOMIC DNA]</scope>
    <source>
        <strain evidence="4">JCM 18302</strain>
    </source>
</reference>
<feature type="signal peptide" evidence="2">
    <location>
        <begin position="1"/>
        <end position="18"/>
    </location>
</feature>
<dbReference type="Proteomes" id="UP001500804">
    <property type="component" value="Unassembled WGS sequence"/>
</dbReference>
<feature type="compositionally biased region" description="Polar residues" evidence="1">
    <location>
        <begin position="213"/>
        <end position="222"/>
    </location>
</feature>
<dbReference type="RefSeq" id="WP_345603375.1">
    <property type="nucleotide sequence ID" value="NZ_BAABJO010000003.1"/>
</dbReference>
<accession>A0ABP9NA53</accession>